<reference evidence="3" key="2">
    <citation type="journal article" date="2024" name="Plant">
        <title>Genomic evolution and insights into agronomic trait innovations of Sesamum species.</title>
        <authorList>
            <person name="Miao H."/>
            <person name="Wang L."/>
            <person name="Qu L."/>
            <person name="Liu H."/>
            <person name="Sun Y."/>
            <person name="Le M."/>
            <person name="Wang Q."/>
            <person name="Wei S."/>
            <person name="Zheng Y."/>
            <person name="Lin W."/>
            <person name="Duan Y."/>
            <person name="Cao H."/>
            <person name="Xiong S."/>
            <person name="Wang X."/>
            <person name="Wei L."/>
            <person name="Li C."/>
            <person name="Ma Q."/>
            <person name="Ju M."/>
            <person name="Zhao R."/>
            <person name="Li G."/>
            <person name="Mu C."/>
            <person name="Tian Q."/>
            <person name="Mei H."/>
            <person name="Zhang T."/>
            <person name="Gao T."/>
            <person name="Zhang H."/>
        </authorList>
    </citation>
    <scope>NUCLEOTIDE SEQUENCE</scope>
    <source>
        <strain evidence="3">G02</strain>
    </source>
</reference>
<proteinExistence type="predicted"/>
<accession>A0AAW2JV31</accession>
<feature type="compositionally biased region" description="Polar residues" evidence="1">
    <location>
        <begin position="64"/>
        <end position="83"/>
    </location>
</feature>
<sequence length="238" mass="25131">MRQHTDIADNLVLPVTLDSETAQNPGLLTKIRLMATTLFLHISGKIPLLLQSLGGRDPKIITVSGCSPTDTDPNASPDDQGTLSEPEISPEIAASNSHRNRVETIYLHPVIVRIREQELGKSILGLGAPITMALYASEKPQTVLDRFVLAGLSAGCSAIWNGMALRGSSPAIANMAEQIGIVMVLASFNCLVASSLPIEFAWVPMLSGAFSVLPLAIATLPHEGDAANESPADVGLGY</sequence>
<keyword evidence="2" id="KW-1133">Transmembrane helix</keyword>
<name>A0AAW2JV31_SESRA</name>
<comment type="caution">
    <text evidence="3">The sequence shown here is derived from an EMBL/GenBank/DDBJ whole genome shotgun (WGS) entry which is preliminary data.</text>
</comment>
<feature type="region of interest" description="Disordered" evidence="1">
    <location>
        <begin position="64"/>
        <end position="86"/>
    </location>
</feature>
<organism evidence="3">
    <name type="scientific">Sesamum radiatum</name>
    <name type="common">Black benniseed</name>
    <dbReference type="NCBI Taxonomy" id="300843"/>
    <lineage>
        <taxon>Eukaryota</taxon>
        <taxon>Viridiplantae</taxon>
        <taxon>Streptophyta</taxon>
        <taxon>Embryophyta</taxon>
        <taxon>Tracheophyta</taxon>
        <taxon>Spermatophyta</taxon>
        <taxon>Magnoliopsida</taxon>
        <taxon>eudicotyledons</taxon>
        <taxon>Gunneridae</taxon>
        <taxon>Pentapetalae</taxon>
        <taxon>asterids</taxon>
        <taxon>lamiids</taxon>
        <taxon>Lamiales</taxon>
        <taxon>Pedaliaceae</taxon>
        <taxon>Sesamum</taxon>
    </lineage>
</organism>
<evidence type="ECO:0000256" key="1">
    <source>
        <dbReference type="SAM" id="MobiDB-lite"/>
    </source>
</evidence>
<protein>
    <submittedName>
        <fullName evidence="3">Uncharacterized protein</fullName>
    </submittedName>
</protein>
<evidence type="ECO:0000256" key="2">
    <source>
        <dbReference type="SAM" id="Phobius"/>
    </source>
</evidence>
<reference evidence="3" key="1">
    <citation type="submission" date="2020-06" db="EMBL/GenBank/DDBJ databases">
        <authorList>
            <person name="Li T."/>
            <person name="Hu X."/>
            <person name="Zhang T."/>
            <person name="Song X."/>
            <person name="Zhang H."/>
            <person name="Dai N."/>
            <person name="Sheng W."/>
            <person name="Hou X."/>
            <person name="Wei L."/>
        </authorList>
    </citation>
    <scope>NUCLEOTIDE SEQUENCE</scope>
    <source>
        <strain evidence="3">G02</strain>
        <tissue evidence="3">Leaf</tissue>
    </source>
</reference>
<keyword evidence="2" id="KW-0812">Transmembrane</keyword>
<dbReference type="EMBL" id="JACGWJ010000032">
    <property type="protein sequence ID" value="KAL0297535.1"/>
    <property type="molecule type" value="Genomic_DNA"/>
</dbReference>
<keyword evidence="2" id="KW-0472">Membrane</keyword>
<dbReference type="AlphaFoldDB" id="A0AAW2JV31"/>
<evidence type="ECO:0000313" key="3">
    <source>
        <dbReference type="EMBL" id="KAL0297535.1"/>
    </source>
</evidence>
<feature type="transmembrane region" description="Helical" evidence="2">
    <location>
        <begin position="175"/>
        <end position="194"/>
    </location>
</feature>
<gene>
    <name evidence="3" type="ORF">Sradi_6805600</name>
</gene>